<dbReference type="PANTHER" id="PTHR35604:SF2">
    <property type="entry name" value="TRANSPOSASE INSH FOR INSERTION SEQUENCE ELEMENT IS5A-RELATED"/>
    <property type="match status" value="1"/>
</dbReference>
<dbReference type="GO" id="GO:0004803">
    <property type="term" value="F:transposase activity"/>
    <property type="evidence" value="ECO:0007669"/>
    <property type="project" value="InterPro"/>
</dbReference>
<dbReference type="GO" id="GO:0006313">
    <property type="term" value="P:DNA transposition"/>
    <property type="evidence" value="ECO:0007669"/>
    <property type="project" value="InterPro"/>
</dbReference>
<evidence type="ECO:0000313" key="3">
    <source>
        <dbReference type="Proteomes" id="UP001204562"/>
    </source>
</evidence>
<comment type="caution">
    <text evidence="2">The sequence shown here is derived from an EMBL/GenBank/DDBJ whole genome shotgun (WGS) entry which is preliminary data.</text>
</comment>
<feature type="non-terminal residue" evidence="2">
    <location>
        <position position="98"/>
    </location>
</feature>
<organism evidence="2 3">
    <name type="scientific">Intestinimonas massiliensis</name>
    <name type="common">ex Afouda et al. 2020</name>
    <dbReference type="NCBI Taxonomy" id="1673721"/>
    <lineage>
        <taxon>Bacteria</taxon>
        <taxon>Bacillati</taxon>
        <taxon>Bacillota</taxon>
        <taxon>Clostridia</taxon>
        <taxon>Eubacteriales</taxon>
        <taxon>Intestinimonas</taxon>
    </lineage>
</organism>
<name>A0AAW5JSV7_9FIRM</name>
<dbReference type="InterPro" id="IPR002559">
    <property type="entry name" value="Transposase_11"/>
</dbReference>
<evidence type="ECO:0000259" key="1">
    <source>
        <dbReference type="Pfam" id="PF01609"/>
    </source>
</evidence>
<accession>A0AAW5JSV7</accession>
<evidence type="ECO:0000313" key="2">
    <source>
        <dbReference type="EMBL" id="MCQ4772042.1"/>
    </source>
</evidence>
<reference evidence="2" key="1">
    <citation type="submission" date="2022-06" db="EMBL/GenBank/DDBJ databases">
        <title>Isolation of gut microbiota from human fecal samples.</title>
        <authorList>
            <person name="Pamer E.G."/>
            <person name="Barat B."/>
            <person name="Waligurski E."/>
            <person name="Medina S."/>
            <person name="Paddock L."/>
            <person name="Mostad J."/>
        </authorList>
    </citation>
    <scope>NUCLEOTIDE SEQUENCE</scope>
    <source>
        <strain evidence="2">DFI.9.91</strain>
    </source>
</reference>
<dbReference type="Proteomes" id="UP001204562">
    <property type="component" value="Unassembled WGS sequence"/>
</dbReference>
<feature type="non-terminal residue" evidence="2">
    <location>
        <position position="1"/>
    </location>
</feature>
<dbReference type="RefSeq" id="WP_256305020.1">
    <property type="nucleotide sequence ID" value="NZ_JANFYS010000309.1"/>
</dbReference>
<dbReference type="PANTHER" id="PTHR35604">
    <property type="entry name" value="TRANSPOSASE INSH FOR INSERTION SEQUENCE ELEMENT IS5A-RELATED"/>
    <property type="match status" value="1"/>
</dbReference>
<dbReference type="AlphaFoldDB" id="A0AAW5JSV7"/>
<dbReference type="GO" id="GO:0003677">
    <property type="term" value="F:DNA binding"/>
    <property type="evidence" value="ECO:0007669"/>
    <property type="project" value="InterPro"/>
</dbReference>
<gene>
    <name evidence="2" type="ORF">NE579_16695</name>
</gene>
<feature type="domain" description="Transposase IS4-like" evidence="1">
    <location>
        <begin position="56"/>
        <end position="95"/>
    </location>
</feature>
<protein>
    <submittedName>
        <fullName evidence="2">Transposase</fullName>
    </submittedName>
</protein>
<dbReference type="EMBL" id="JANFYS010000309">
    <property type="protein sequence ID" value="MCQ4772042.1"/>
    <property type="molecule type" value="Genomic_DNA"/>
</dbReference>
<proteinExistence type="predicted"/>
<sequence length="98" mass="10468">VGDFLQASLFGTNGMDVLNYGEGFHIRFDCQPIRSAAQPLSTGAPALAPTKSRGASSHSNEWHFGYKAHIGVDKDSGLIHTLKVTAANVHDVTMTSKL</sequence>
<dbReference type="Pfam" id="PF01609">
    <property type="entry name" value="DDE_Tnp_1"/>
    <property type="match status" value="1"/>
</dbReference>